<dbReference type="OrthoDB" id="2931941at2"/>
<evidence type="ECO:0000313" key="1">
    <source>
        <dbReference type="EMBL" id="GAE25041.1"/>
    </source>
</evidence>
<evidence type="ECO:0000313" key="2">
    <source>
        <dbReference type="Proteomes" id="UP000018890"/>
    </source>
</evidence>
<dbReference type="AlphaFoldDB" id="W4PYY7"/>
<dbReference type="EMBL" id="BAUT01000006">
    <property type="protein sequence ID" value="GAE25041.1"/>
    <property type="molecule type" value="Genomic_DNA"/>
</dbReference>
<accession>W4PYY7</accession>
<dbReference type="RefSeq" id="WP_156314765.1">
    <property type="nucleotide sequence ID" value="NZ_BAUT01000006.1"/>
</dbReference>
<reference evidence="1" key="1">
    <citation type="journal article" date="2014" name="Genome Announc.">
        <title>Draft Genome Sequences of Three Alkaliphilic Bacillus Strains, Bacillus wakoensis JCM 9140T, Bacillus akibai JCM 9157T, and Bacillus hemicellulosilyticus JCM 9152T.</title>
        <authorList>
            <person name="Yuki M."/>
            <person name="Oshima K."/>
            <person name="Suda W."/>
            <person name="Oshida Y."/>
            <person name="Kitamura K."/>
            <person name="Iida T."/>
            <person name="Hattori M."/>
            <person name="Ohkuma M."/>
        </authorList>
    </citation>
    <scope>NUCLEOTIDE SEQUENCE [LARGE SCALE GENOMIC DNA]</scope>
    <source>
        <strain evidence="1">JCM 9140</strain>
    </source>
</reference>
<organism evidence="1 2">
    <name type="scientific">Halalkalibacter wakoensis JCM 9140</name>
    <dbReference type="NCBI Taxonomy" id="1236970"/>
    <lineage>
        <taxon>Bacteria</taxon>
        <taxon>Bacillati</taxon>
        <taxon>Bacillota</taxon>
        <taxon>Bacilli</taxon>
        <taxon>Bacillales</taxon>
        <taxon>Bacillaceae</taxon>
        <taxon>Halalkalibacter</taxon>
    </lineage>
</organism>
<proteinExistence type="predicted"/>
<sequence length="51" mass="6295">MSNHFQSIAKRYQQEKEEIALLRRDGLKWHEVFPISIRQTLFPAYFEREQE</sequence>
<protein>
    <submittedName>
        <fullName evidence="1">Uncharacterized protein</fullName>
    </submittedName>
</protein>
<dbReference type="Proteomes" id="UP000018890">
    <property type="component" value="Unassembled WGS sequence"/>
</dbReference>
<dbReference type="STRING" id="1236970.JCM9140_1011"/>
<gene>
    <name evidence="1" type="ORF">JCM9140_1011</name>
</gene>
<comment type="caution">
    <text evidence="1">The sequence shown here is derived from an EMBL/GenBank/DDBJ whole genome shotgun (WGS) entry which is preliminary data.</text>
</comment>
<keyword evidence="2" id="KW-1185">Reference proteome</keyword>
<name>W4PYY7_9BACI</name>